<sequence>MLLVTFFSVQIFVLQILVIFQTLSYDYLSSTSVSSPLLSVHPPQLCLVYPFING</sequence>
<reference evidence="1" key="1">
    <citation type="submission" date="2020-11" db="EMBL/GenBank/DDBJ databases">
        <authorList>
            <consortium name="DOE Joint Genome Institute"/>
            <person name="Ahrendt S."/>
            <person name="Riley R."/>
            <person name="Andreopoulos W."/>
            <person name="Labutti K."/>
            <person name="Pangilinan J."/>
            <person name="Ruiz-Duenas F.J."/>
            <person name="Barrasa J.M."/>
            <person name="Sanchez-Garcia M."/>
            <person name="Camarero S."/>
            <person name="Miyauchi S."/>
            <person name="Serrano A."/>
            <person name="Linde D."/>
            <person name="Babiker R."/>
            <person name="Drula E."/>
            <person name="Ayuso-Fernandez I."/>
            <person name="Pacheco R."/>
            <person name="Padilla G."/>
            <person name="Ferreira P."/>
            <person name="Barriuso J."/>
            <person name="Kellner H."/>
            <person name="Castanera R."/>
            <person name="Alfaro M."/>
            <person name="Ramirez L."/>
            <person name="Pisabarro A.G."/>
            <person name="Kuo A."/>
            <person name="Tritt A."/>
            <person name="Lipzen A."/>
            <person name="He G."/>
            <person name="Yan M."/>
            <person name="Ng V."/>
            <person name="Cullen D."/>
            <person name="Martin F."/>
            <person name="Rosso M.-N."/>
            <person name="Henrissat B."/>
            <person name="Hibbett D."/>
            <person name="Martinez A.T."/>
            <person name="Grigoriev I.V."/>
        </authorList>
    </citation>
    <scope>NUCLEOTIDE SEQUENCE</scope>
    <source>
        <strain evidence="1">MF-IS2</strain>
    </source>
</reference>
<keyword evidence="2" id="KW-1185">Reference proteome</keyword>
<accession>A0A9P5WYA4</accession>
<evidence type="ECO:0000313" key="2">
    <source>
        <dbReference type="Proteomes" id="UP000807342"/>
    </source>
</evidence>
<comment type="caution">
    <text evidence="1">The sequence shown here is derived from an EMBL/GenBank/DDBJ whole genome shotgun (WGS) entry which is preliminary data.</text>
</comment>
<proteinExistence type="predicted"/>
<evidence type="ECO:0000313" key="1">
    <source>
        <dbReference type="EMBL" id="KAF9440702.1"/>
    </source>
</evidence>
<organism evidence="1 2">
    <name type="scientific">Macrolepiota fuliginosa MF-IS2</name>
    <dbReference type="NCBI Taxonomy" id="1400762"/>
    <lineage>
        <taxon>Eukaryota</taxon>
        <taxon>Fungi</taxon>
        <taxon>Dikarya</taxon>
        <taxon>Basidiomycota</taxon>
        <taxon>Agaricomycotina</taxon>
        <taxon>Agaricomycetes</taxon>
        <taxon>Agaricomycetidae</taxon>
        <taxon>Agaricales</taxon>
        <taxon>Agaricineae</taxon>
        <taxon>Agaricaceae</taxon>
        <taxon>Macrolepiota</taxon>
    </lineage>
</organism>
<dbReference type="AlphaFoldDB" id="A0A9P5WYA4"/>
<dbReference type="Proteomes" id="UP000807342">
    <property type="component" value="Unassembled WGS sequence"/>
</dbReference>
<dbReference type="EMBL" id="MU152319">
    <property type="protein sequence ID" value="KAF9440702.1"/>
    <property type="molecule type" value="Genomic_DNA"/>
</dbReference>
<gene>
    <name evidence="1" type="ORF">P691DRAFT_767358</name>
</gene>
<name>A0A9P5WYA4_9AGAR</name>
<protein>
    <submittedName>
        <fullName evidence="1">Uncharacterized protein</fullName>
    </submittedName>
</protein>